<reference evidence="9" key="1">
    <citation type="journal article" date="2014" name="Nat. Commun.">
        <title>The rainbow trout genome provides novel insights into evolution after whole-genome duplication in vertebrates.</title>
        <authorList>
            <person name="Berthelot C."/>
            <person name="Brunet F."/>
            <person name="Chalopin D."/>
            <person name="Juanchich A."/>
            <person name="Bernard M."/>
            <person name="Noel B."/>
            <person name="Bento P."/>
            <person name="Da Silva C."/>
            <person name="Labadie K."/>
            <person name="Alberti A."/>
            <person name="Aury J.M."/>
            <person name="Louis A."/>
            <person name="Dehais P."/>
            <person name="Bardou P."/>
            <person name="Montfort J."/>
            <person name="Klopp C."/>
            <person name="Cabau C."/>
            <person name="Gaspin C."/>
            <person name="Thorgaard G.H."/>
            <person name="Boussaha M."/>
            <person name="Quillet E."/>
            <person name="Guyomard R."/>
            <person name="Galiana D."/>
            <person name="Bobe J."/>
            <person name="Volff J.N."/>
            <person name="Genet C."/>
            <person name="Wincker P."/>
            <person name="Jaillon O."/>
            <person name="Roest Crollius H."/>
            <person name="Guiguen Y."/>
        </authorList>
    </citation>
    <scope>NUCLEOTIDE SEQUENCE [LARGE SCALE GENOMIC DNA]</scope>
</reference>
<dbReference type="InterPro" id="IPR033726">
    <property type="entry name" value="LIM2_prickle"/>
</dbReference>
<dbReference type="PROSITE" id="PS00478">
    <property type="entry name" value="LIM_DOMAIN_1"/>
    <property type="match status" value="1"/>
</dbReference>
<dbReference type="PANTHER" id="PTHR24211">
    <property type="entry name" value="LIM DOMAIN-CONTAINING PROTEIN"/>
    <property type="match status" value="1"/>
</dbReference>
<dbReference type="EMBL" id="FR925290">
    <property type="protein sequence ID" value="CDQ96347.1"/>
    <property type="molecule type" value="Genomic_DNA"/>
</dbReference>
<dbReference type="PaxDb" id="8022-A0A060YXN2"/>
<feature type="compositionally biased region" description="Polar residues" evidence="7">
    <location>
        <begin position="521"/>
        <end position="536"/>
    </location>
</feature>
<evidence type="ECO:0000256" key="2">
    <source>
        <dbReference type="ARBA" id="ARBA00022723"/>
    </source>
</evidence>
<dbReference type="FunFam" id="2.10.110.10:FF:000005">
    <property type="entry name" value="Testin isoform 1"/>
    <property type="match status" value="1"/>
</dbReference>
<dbReference type="InterPro" id="IPR047120">
    <property type="entry name" value="Pk/Esn/Tes"/>
</dbReference>
<comment type="similarity">
    <text evidence="1">Belongs to the prickle / espinas / testin family.</text>
</comment>
<evidence type="ECO:0000256" key="1">
    <source>
        <dbReference type="ARBA" id="ARBA00008268"/>
    </source>
</evidence>
<feature type="region of interest" description="Disordered" evidence="7">
    <location>
        <begin position="648"/>
        <end position="673"/>
    </location>
</feature>
<name>A0A060YXN2_ONCMY</name>
<keyword evidence="5 6" id="KW-0440">LIM domain</keyword>
<dbReference type="Pfam" id="PF00412">
    <property type="entry name" value="LIM"/>
    <property type="match status" value="3"/>
</dbReference>
<dbReference type="Gene3D" id="2.10.110.10">
    <property type="entry name" value="Cysteine Rich Protein"/>
    <property type="match status" value="3"/>
</dbReference>
<organism evidence="9 10">
    <name type="scientific">Oncorhynchus mykiss</name>
    <name type="common">Rainbow trout</name>
    <name type="synonym">Salmo gairdneri</name>
    <dbReference type="NCBI Taxonomy" id="8022"/>
    <lineage>
        <taxon>Eukaryota</taxon>
        <taxon>Metazoa</taxon>
        <taxon>Chordata</taxon>
        <taxon>Craniata</taxon>
        <taxon>Vertebrata</taxon>
        <taxon>Euteleostomi</taxon>
        <taxon>Actinopterygii</taxon>
        <taxon>Neopterygii</taxon>
        <taxon>Teleostei</taxon>
        <taxon>Protacanthopterygii</taxon>
        <taxon>Salmoniformes</taxon>
        <taxon>Salmonidae</taxon>
        <taxon>Salmoninae</taxon>
        <taxon>Oncorhynchus</taxon>
    </lineage>
</organism>
<dbReference type="SUPFAM" id="SSF57716">
    <property type="entry name" value="Glucocorticoid receptor-like (DNA-binding domain)"/>
    <property type="match status" value="2"/>
</dbReference>
<evidence type="ECO:0000256" key="5">
    <source>
        <dbReference type="ARBA" id="ARBA00023038"/>
    </source>
</evidence>
<protein>
    <recommendedName>
        <fullName evidence="8">LIM zinc-binding domain-containing protein</fullName>
    </recommendedName>
</protein>
<dbReference type="PROSITE" id="PS50023">
    <property type="entry name" value="LIM_DOMAIN_2"/>
    <property type="match status" value="1"/>
</dbReference>
<evidence type="ECO:0000256" key="6">
    <source>
        <dbReference type="PROSITE-ProRule" id="PRU00125"/>
    </source>
</evidence>
<dbReference type="PANTHER" id="PTHR24211:SF15">
    <property type="entry name" value="PRICKLE-LIKE PROTEIN 1"/>
    <property type="match status" value="1"/>
</dbReference>
<feature type="region of interest" description="Disordered" evidence="7">
    <location>
        <begin position="201"/>
        <end position="221"/>
    </location>
</feature>
<feature type="compositionally biased region" description="Basic residues" evidence="7">
    <location>
        <begin position="659"/>
        <end position="673"/>
    </location>
</feature>
<gene>
    <name evidence="9" type="ORF">GSONMT00042882001</name>
</gene>
<dbReference type="InterPro" id="IPR033727">
    <property type="entry name" value="LIM3_prickle"/>
</dbReference>
<feature type="compositionally biased region" description="Basic residues" evidence="7">
    <location>
        <begin position="552"/>
        <end position="564"/>
    </location>
</feature>
<dbReference type="STRING" id="8022.A0A060YXN2"/>
<evidence type="ECO:0000256" key="7">
    <source>
        <dbReference type="SAM" id="MobiDB-lite"/>
    </source>
</evidence>
<dbReference type="CDD" id="cd09415">
    <property type="entry name" value="LIM1_Prickle"/>
    <property type="match status" value="1"/>
</dbReference>
<dbReference type="CDD" id="cd09420">
    <property type="entry name" value="LIM3_Prickle"/>
    <property type="match status" value="1"/>
</dbReference>
<proteinExistence type="inferred from homology"/>
<evidence type="ECO:0000256" key="3">
    <source>
        <dbReference type="ARBA" id="ARBA00022737"/>
    </source>
</evidence>
<dbReference type="FunFam" id="2.10.110.10:FF:000022">
    <property type="entry name" value="prickle-like protein 2 isoform X1"/>
    <property type="match status" value="1"/>
</dbReference>
<accession>A0A060YXN2</accession>
<feature type="domain" description="LIM zinc-binding" evidence="8">
    <location>
        <begin position="67"/>
        <end position="127"/>
    </location>
</feature>
<dbReference type="FunFam" id="2.10.110.10:FF:000035">
    <property type="entry name" value="prickle-like protein 2 isoform X1"/>
    <property type="match status" value="1"/>
</dbReference>
<dbReference type="CDD" id="cd09418">
    <property type="entry name" value="LIM2_Prickle"/>
    <property type="match status" value="1"/>
</dbReference>
<evidence type="ECO:0000313" key="10">
    <source>
        <dbReference type="Proteomes" id="UP000193380"/>
    </source>
</evidence>
<dbReference type="InterPro" id="IPR001781">
    <property type="entry name" value="Znf_LIM"/>
</dbReference>
<dbReference type="GO" id="GO:0046872">
    <property type="term" value="F:metal ion binding"/>
    <property type="evidence" value="ECO:0007669"/>
    <property type="project" value="UniProtKB-KW"/>
</dbReference>
<evidence type="ECO:0000313" key="9">
    <source>
        <dbReference type="EMBL" id="CDQ96347.1"/>
    </source>
</evidence>
<dbReference type="InterPro" id="IPR033725">
    <property type="entry name" value="LIM1_prickle"/>
</dbReference>
<dbReference type="Proteomes" id="UP000193380">
    <property type="component" value="Unassembled WGS sequence"/>
</dbReference>
<keyword evidence="4 6" id="KW-0862">Zinc</keyword>
<feature type="region of interest" description="Disordered" evidence="7">
    <location>
        <begin position="473"/>
        <end position="566"/>
    </location>
</feature>
<evidence type="ECO:0000259" key="8">
    <source>
        <dbReference type="PROSITE" id="PS50023"/>
    </source>
</evidence>
<keyword evidence="3" id="KW-0677">Repeat</keyword>
<dbReference type="SMART" id="SM00132">
    <property type="entry name" value="LIM"/>
    <property type="match status" value="3"/>
</dbReference>
<reference evidence="9" key="2">
    <citation type="submission" date="2014-03" db="EMBL/GenBank/DDBJ databases">
        <authorList>
            <person name="Genoscope - CEA"/>
        </authorList>
    </citation>
    <scope>NUCLEOTIDE SEQUENCE</scope>
</reference>
<keyword evidence="2 6" id="KW-0479">Metal-binding</keyword>
<dbReference type="AlphaFoldDB" id="A0A060YXN2"/>
<evidence type="ECO:0000256" key="4">
    <source>
        <dbReference type="ARBA" id="ARBA00022833"/>
    </source>
</evidence>
<sequence length="673" mass="75652">MLFYPQCGEGISGGEMAIFASRAGPGPCWHPACFACATCQELLVDLIYFHQDGKIHCGRHHAELLKPRCSACDEIIFSDECTEAEGRHWHMKHFACFECETVLGGQRYIMKDGRPYCCGCFESLYAEYCEACGENIGVDHAQMTYEGVHWHATDTCFCCAQCKSSLLGCPFLPKQGRIYCSKACSLGEDVYASDSSDSVFQSAGSRESRQSHMGKSSHPVAEQWRQSQLFNPVAVADYNKTPSLYGDRGDREMDIVGQKLSHMGFTEEHTWRGREDAPEDPEEWAEHEDYMTQLLLKFGDRAGTKPASTTTSPTNQSHLPEMYWAQSQDGLVSKKHLPEMYWAQSQDGLGDSAYGSHPGPASARKIHDLELDQGLMDQRVSAGGAGLWMLDPRQWCEDSLECITDELRKTEHSVGDSMDSLALSNITGKTDGDSKEGQILYSLHNLLDPEDCEKMSLMGTLNSSMLHRSTNSLDHQEGAADQEEEEVPPPHLQLPVLRRSRSQSTRPPGQQMVKFSEDTVDNGSCQNLAGRQPPQSERTRRRVYHHEDPERPHRHHHGRHHNRRTRSDNALNLLPKERVQRPYEGHGLSSLQEHHAALFNQPGPDWCSTCSSSSSDSEEEGYFLGQLIPQPRVPSRYQYYTEDFPTRVTAMSPNDSRTKSRKKGHRGKNCIIS</sequence>